<dbReference type="EMBL" id="FWXR01000032">
    <property type="protein sequence ID" value="SMD12409.1"/>
    <property type="molecule type" value="Genomic_DNA"/>
</dbReference>
<feature type="compositionally biased region" description="Polar residues" evidence="1">
    <location>
        <begin position="115"/>
        <end position="124"/>
    </location>
</feature>
<dbReference type="Proteomes" id="UP000192656">
    <property type="component" value="Unassembled WGS sequence"/>
</dbReference>
<dbReference type="Pfam" id="PF05239">
    <property type="entry name" value="PRC"/>
    <property type="match status" value="1"/>
</dbReference>
<feature type="compositionally biased region" description="Polar residues" evidence="1">
    <location>
        <begin position="145"/>
        <end position="166"/>
    </location>
</feature>
<feature type="region of interest" description="Disordered" evidence="1">
    <location>
        <begin position="115"/>
        <end position="255"/>
    </location>
</feature>
<feature type="compositionally biased region" description="Low complexity" evidence="1">
    <location>
        <begin position="202"/>
        <end position="228"/>
    </location>
</feature>
<protein>
    <submittedName>
        <fullName evidence="4">PRC-barrel domain-containing protein</fullName>
    </submittedName>
</protein>
<accession>A0A1W2ERS2</accession>
<keyword evidence="5" id="KW-1185">Reference proteome</keyword>
<dbReference type="SUPFAM" id="SSF50346">
    <property type="entry name" value="PRC-barrel domain"/>
    <property type="match status" value="1"/>
</dbReference>
<feature type="domain" description="PRC-barrel" evidence="3">
    <location>
        <begin position="268"/>
        <end position="330"/>
    </location>
</feature>
<evidence type="ECO:0000256" key="2">
    <source>
        <dbReference type="SAM" id="SignalP"/>
    </source>
</evidence>
<proteinExistence type="predicted"/>
<evidence type="ECO:0000259" key="3">
    <source>
        <dbReference type="Pfam" id="PF05239"/>
    </source>
</evidence>
<keyword evidence="2" id="KW-0732">Signal</keyword>
<feature type="chain" id="PRO_5012009284" evidence="2">
    <location>
        <begin position="22"/>
        <end position="363"/>
    </location>
</feature>
<gene>
    <name evidence="4" type="ORF">SAMN06297251_1327</name>
</gene>
<organism evidence="4 5">
    <name type="scientific">Fulvimarina manganoxydans</name>
    <dbReference type="NCBI Taxonomy" id="937218"/>
    <lineage>
        <taxon>Bacteria</taxon>
        <taxon>Pseudomonadati</taxon>
        <taxon>Pseudomonadota</taxon>
        <taxon>Alphaproteobacteria</taxon>
        <taxon>Hyphomicrobiales</taxon>
        <taxon>Aurantimonadaceae</taxon>
        <taxon>Fulvimarina</taxon>
    </lineage>
</organism>
<sequence length="363" mass="39083">MKTTFIATLLAGTMMVPAAMAQDTQNRTNEAAGNQSNEMQGDADVVVDPDAPAVRVDVPEPDVTVDQAQPNVTVSQPQPEIIVRQPAPRVTVDIPKPNITVRMPEPNVDVNQQAPQVSVNQGEPQVSIGEESDAEVRKPGGSETADVNIQRSNQAEITMQNANQRPNIRYEREDAQVTVNQEQGEPNITYENSDGSQMSEDQQNQMRQGNQQSSNAQSNQNTQSGQNAMDRSDANNPQTQANSSSGQDQEGANVAVNESAAREIALTVDELTEYNIVGENGNVLGDIQNIVNVDDQLYAVVGSGGFLGLGEKTVAIPLSGLIVRGNDFVAPNISESQVEALQEFDVSQYETLPEDRQITVGSE</sequence>
<name>A0A1W2ERS2_9HYPH</name>
<reference evidence="4 5" key="1">
    <citation type="submission" date="2017-04" db="EMBL/GenBank/DDBJ databases">
        <authorList>
            <person name="Afonso C.L."/>
            <person name="Miller P.J."/>
            <person name="Scott M.A."/>
            <person name="Spackman E."/>
            <person name="Goraichik I."/>
            <person name="Dimitrov K.M."/>
            <person name="Suarez D.L."/>
            <person name="Swayne D.E."/>
        </authorList>
    </citation>
    <scope>NUCLEOTIDE SEQUENCE [LARGE SCALE GENOMIC DNA]</scope>
    <source>
        <strain evidence="4 5">CGMCC 1.10972</strain>
    </source>
</reference>
<feature type="signal peptide" evidence="2">
    <location>
        <begin position="1"/>
        <end position="21"/>
    </location>
</feature>
<dbReference type="InterPro" id="IPR027275">
    <property type="entry name" value="PRC-brl_dom"/>
</dbReference>
<evidence type="ECO:0000313" key="5">
    <source>
        <dbReference type="Proteomes" id="UP000192656"/>
    </source>
</evidence>
<dbReference type="Gene3D" id="2.30.30.240">
    <property type="entry name" value="PRC-barrel domain"/>
    <property type="match status" value="1"/>
</dbReference>
<dbReference type="RefSeq" id="WP_170923396.1">
    <property type="nucleotide sequence ID" value="NZ_FWXR01000032.1"/>
</dbReference>
<evidence type="ECO:0000313" key="4">
    <source>
        <dbReference type="EMBL" id="SMD12409.1"/>
    </source>
</evidence>
<feature type="compositionally biased region" description="Polar residues" evidence="1">
    <location>
        <begin position="177"/>
        <end position="201"/>
    </location>
</feature>
<dbReference type="STRING" id="937218.SAMN06297251_1327"/>
<dbReference type="AlphaFoldDB" id="A0A1W2ERS2"/>
<evidence type="ECO:0000256" key="1">
    <source>
        <dbReference type="SAM" id="MobiDB-lite"/>
    </source>
</evidence>
<dbReference type="InterPro" id="IPR011033">
    <property type="entry name" value="PRC_barrel-like_sf"/>
</dbReference>
<feature type="compositionally biased region" description="Polar residues" evidence="1">
    <location>
        <begin position="234"/>
        <end position="250"/>
    </location>
</feature>